<dbReference type="InterPro" id="IPR012678">
    <property type="entry name" value="Ribosomal_uL23/eL15/eS24_sf"/>
</dbReference>
<organism evidence="5 6">
    <name type="scientific">Oceanobacillus luteolus</name>
    <dbReference type="NCBI Taxonomy" id="1274358"/>
    <lineage>
        <taxon>Bacteria</taxon>
        <taxon>Bacillati</taxon>
        <taxon>Bacillota</taxon>
        <taxon>Bacilli</taxon>
        <taxon>Bacillales</taxon>
        <taxon>Bacillaceae</taxon>
        <taxon>Oceanobacillus</taxon>
    </lineage>
</organism>
<dbReference type="PANTHER" id="PTHR11620">
    <property type="entry name" value="60S RIBOSOMAL PROTEIN L23A"/>
    <property type="match status" value="1"/>
</dbReference>
<accession>A0ABW4HWK9</accession>
<evidence type="ECO:0000256" key="3">
    <source>
        <dbReference type="ARBA" id="ARBA00023274"/>
    </source>
</evidence>
<dbReference type="HAMAP" id="MF_01369_B">
    <property type="entry name" value="Ribosomal_uL23_B"/>
    <property type="match status" value="1"/>
</dbReference>
<dbReference type="Pfam" id="PF00276">
    <property type="entry name" value="Ribosomal_L23"/>
    <property type="match status" value="1"/>
</dbReference>
<proteinExistence type="inferred from homology"/>
<protein>
    <recommendedName>
        <fullName evidence="4">Large ribosomal subunit protein uL23</fullName>
    </recommendedName>
</protein>
<dbReference type="RefSeq" id="WP_251514754.1">
    <property type="nucleotide sequence ID" value="NZ_JAMBON010000020.1"/>
</dbReference>
<keyword evidence="2 4" id="KW-0689">Ribosomal protein</keyword>
<reference evidence="6" key="1">
    <citation type="journal article" date="2019" name="Int. J. Syst. Evol. Microbiol.">
        <title>The Global Catalogue of Microorganisms (GCM) 10K type strain sequencing project: providing services to taxonomists for standard genome sequencing and annotation.</title>
        <authorList>
            <consortium name="The Broad Institute Genomics Platform"/>
            <consortium name="The Broad Institute Genome Sequencing Center for Infectious Disease"/>
            <person name="Wu L."/>
            <person name="Ma J."/>
        </authorList>
    </citation>
    <scope>NUCLEOTIDE SEQUENCE [LARGE SCALE GENOMIC DNA]</scope>
    <source>
        <strain evidence="6">CGMCC 1.12376</strain>
    </source>
</reference>
<dbReference type="GO" id="GO:0005840">
    <property type="term" value="C:ribosome"/>
    <property type="evidence" value="ECO:0007669"/>
    <property type="project" value="UniProtKB-KW"/>
</dbReference>
<dbReference type="NCBIfam" id="NF004363">
    <property type="entry name" value="PRK05738.2-4"/>
    <property type="match status" value="1"/>
</dbReference>
<keyword evidence="3 4" id="KW-0687">Ribonucleoprotein</keyword>
<keyword evidence="4" id="KW-0699">rRNA-binding</keyword>
<comment type="caution">
    <text evidence="5">The sequence shown here is derived from an EMBL/GenBank/DDBJ whole genome shotgun (WGS) entry which is preliminary data.</text>
</comment>
<keyword evidence="6" id="KW-1185">Reference proteome</keyword>
<dbReference type="SUPFAM" id="SSF54189">
    <property type="entry name" value="Ribosomal proteins S24e, L23 and L15e"/>
    <property type="match status" value="1"/>
</dbReference>
<keyword evidence="4" id="KW-0694">RNA-binding</keyword>
<comment type="similarity">
    <text evidence="1 4">Belongs to the universal ribosomal protein uL23 family.</text>
</comment>
<gene>
    <name evidence="4 5" type="primary">rplW</name>
    <name evidence="5" type="ORF">ACFSBH_18495</name>
</gene>
<dbReference type="Gene3D" id="3.30.70.330">
    <property type="match status" value="1"/>
</dbReference>
<evidence type="ECO:0000256" key="2">
    <source>
        <dbReference type="ARBA" id="ARBA00022980"/>
    </source>
</evidence>
<dbReference type="EMBL" id="JBHUDE010000160">
    <property type="protein sequence ID" value="MFD1609612.1"/>
    <property type="molecule type" value="Genomic_DNA"/>
</dbReference>
<dbReference type="Proteomes" id="UP001597221">
    <property type="component" value="Unassembled WGS sequence"/>
</dbReference>
<comment type="function">
    <text evidence="4">One of the early assembly proteins it binds 23S rRNA. One of the proteins that surrounds the polypeptide exit tunnel on the outside of the ribosome. Forms the main docking site for trigger factor binding to the ribosome.</text>
</comment>
<dbReference type="InterPro" id="IPR012677">
    <property type="entry name" value="Nucleotide-bd_a/b_plait_sf"/>
</dbReference>
<name>A0ABW4HWK9_9BACI</name>
<evidence type="ECO:0000256" key="1">
    <source>
        <dbReference type="ARBA" id="ARBA00006700"/>
    </source>
</evidence>
<evidence type="ECO:0000256" key="4">
    <source>
        <dbReference type="HAMAP-Rule" id="MF_01369"/>
    </source>
</evidence>
<evidence type="ECO:0000313" key="5">
    <source>
        <dbReference type="EMBL" id="MFD1609612.1"/>
    </source>
</evidence>
<comment type="subunit">
    <text evidence="4">Part of the 50S ribosomal subunit. Contacts protein L29, and trigger factor when it is bound to the ribosome.</text>
</comment>
<sequence>MKDPRDIIKRPIITEHSADLMADKKYTFEVDPKANRTEIKNAVEVIFGVEVEKVNTMNLKGKFKRMGQYGGFRPNRKKAIVQLSEDSKDLDFFEG</sequence>
<dbReference type="InterPro" id="IPR013025">
    <property type="entry name" value="Ribosomal_uL23-like"/>
</dbReference>
<evidence type="ECO:0000313" key="6">
    <source>
        <dbReference type="Proteomes" id="UP001597221"/>
    </source>
</evidence>